<dbReference type="RefSeq" id="WP_153982538.1">
    <property type="nucleotide sequence ID" value="NZ_BAAANZ010000009.1"/>
</dbReference>
<dbReference type="OrthoDB" id="4941494at2"/>
<gene>
    <name evidence="1" type="ORF">BJ959_000718</name>
</gene>
<name>A0A840XFD6_9MICO</name>
<reference evidence="1 2" key="1">
    <citation type="submission" date="2020-08" db="EMBL/GenBank/DDBJ databases">
        <title>Sequencing the genomes of 1000 actinobacteria strains.</title>
        <authorList>
            <person name="Klenk H.-P."/>
        </authorList>
    </citation>
    <scope>NUCLEOTIDE SEQUENCE [LARGE SCALE GENOMIC DNA]</scope>
    <source>
        <strain evidence="1 2">DSM 23889</strain>
    </source>
</reference>
<dbReference type="AlphaFoldDB" id="A0A840XFD6"/>
<proteinExistence type="predicted"/>
<comment type="caution">
    <text evidence="1">The sequence shown here is derived from an EMBL/GenBank/DDBJ whole genome shotgun (WGS) entry which is preliminary data.</text>
</comment>
<dbReference type="EMBL" id="JACHBS010000001">
    <property type="protein sequence ID" value="MBB5617222.1"/>
    <property type="molecule type" value="Genomic_DNA"/>
</dbReference>
<evidence type="ECO:0000313" key="1">
    <source>
        <dbReference type="EMBL" id="MBB5617222.1"/>
    </source>
</evidence>
<keyword evidence="2" id="KW-1185">Reference proteome</keyword>
<accession>A0A840XFD6</accession>
<dbReference type="Proteomes" id="UP000552883">
    <property type="component" value="Unassembled WGS sequence"/>
</dbReference>
<evidence type="ECO:0000313" key="2">
    <source>
        <dbReference type="Proteomes" id="UP000552883"/>
    </source>
</evidence>
<protein>
    <submittedName>
        <fullName evidence="1">Uncharacterized protein</fullName>
    </submittedName>
</protein>
<sequence length="132" mass="14672">MIRAEMARVLAFIQLGDNRHVDGLVLDYWMEVVGDLPFEAAMQAVRRFRRERPGVYLEPGHLLELAGVVDEKPSPIPDLTEQVGRALALERAGLTEEQAAAMTVEELAARLQPPRALDAGEEWAVPVEVDDE</sequence>
<organism evidence="1 2">
    <name type="scientific">Microcella frigidaquae</name>
    <dbReference type="NCBI Taxonomy" id="424758"/>
    <lineage>
        <taxon>Bacteria</taxon>
        <taxon>Bacillati</taxon>
        <taxon>Actinomycetota</taxon>
        <taxon>Actinomycetes</taxon>
        <taxon>Micrococcales</taxon>
        <taxon>Microbacteriaceae</taxon>
        <taxon>Microcella</taxon>
    </lineage>
</organism>